<protein>
    <recommendedName>
        <fullName evidence="7">Cutinase</fullName>
    </recommendedName>
</protein>
<feature type="signal peptide" evidence="4">
    <location>
        <begin position="1"/>
        <end position="22"/>
    </location>
</feature>
<evidence type="ECO:0000256" key="3">
    <source>
        <dbReference type="SAM" id="MobiDB-lite"/>
    </source>
</evidence>
<organism evidence="5 6">
    <name type="scientific">Rhizophlyctis rosea</name>
    <dbReference type="NCBI Taxonomy" id="64517"/>
    <lineage>
        <taxon>Eukaryota</taxon>
        <taxon>Fungi</taxon>
        <taxon>Fungi incertae sedis</taxon>
        <taxon>Chytridiomycota</taxon>
        <taxon>Chytridiomycota incertae sedis</taxon>
        <taxon>Chytridiomycetes</taxon>
        <taxon>Rhizophlyctidales</taxon>
        <taxon>Rhizophlyctidaceae</taxon>
        <taxon>Rhizophlyctis</taxon>
    </lineage>
</organism>
<dbReference type="InterPro" id="IPR000675">
    <property type="entry name" value="Cutinase/axe"/>
</dbReference>
<dbReference type="Pfam" id="PF01083">
    <property type="entry name" value="Cutinase"/>
    <property type="match status" value="1"/>
</dbReference>
<evidence type="ECO:0000313" key="5">
    <source>
        <dbReference type="EMBL" id="KAJ3051083.1"/>
    </source>
</evidence>
<keyword evidence="2" id="KW-1015">Disulfide bond</keyword>
<dbReference type="SUPFAM" id="SSF53474">
    <property type="entry name" value="alpha/beta-Hydrolases"/>
    <property type="match status" value="1"/>
</dbReference>
<evidence type="ECO:0000256" key="2">
    <source>
        <dbReference type="ARBA" id="ARBA00023157"/>
    </source>
</evidence>
<evidence type="ECO:0000256" key="1">
    <source>
        <dbReference type="ARBA" id="ARBA00022801"/>
    </source>
</evidence>
<dbReference type="GO" id="GO:0052689">
    <property type="term" value="F:carboxylic ester hydrolase activity"/>
    <property type="evidence" value="ECO:0007669"/>
    <property type="project" value="UniProtKB-ARBA"/>
</dbReference>
<evidence type="ECO:0008006" key="7">
    <source>
        <dbReference type="Google" id="ProtNLM"/>
    </source>
</evidence>
<keyword evidence="4" id="KW-0732">Signal</keyword>
<keyword evidence="1" id="KW-0378">Hydrolase</keyword>
<feature type="chain" id="PRO_5041909730" description="Cutinase" evidence="4">
    <location>
        <begin position="23"/>
        <end position="263"/>
    </location>
</feature>
<feature type="region of interest" description="Disordered" evidence="3">
    <location>
        <begin position="30"/>
        <end position="70"/>
    </location>
</feature>
<dbReference type="EMBL" id="JADGJD010000437">
    <property type="protein sequence ID" value="KAJ3051083.1"/>
    <property type="molecule type" value="Genomic_DNA"/>
</dbReference>
<evidence type="ECO:0000256" key="4">
    <source>
        <dbReference type="SAM" id="SignalP"/>
    </source>
</evidence>
<proteinExistence type="predicted"/>
<dbReference type="InterPro" id="IPR029058">
    <property type="entry name" value="AB_hydrolase_fold"/>
</dbReference>
<dbReference type="PANTHER" id="PTHR33630">
    <property type="entry name" value="CUTINASE RV1984C-RELATED-RELATED"/>
    <property type="match status" value="1"/>
</dbReference>
<accession>A0AAD5SAZ4</accession>
<sequence length="263" mass="27554">MAVNMRVSTIFTAALLATFAAAAPMPQPQFWWSWPRPTTTTTAPTPTQTGGTGGSIPTLPPSGTGGTQVGTSTCPSIEIIAARGTTESQTNPTGMRPIFNEISRQISPFNQNVYNVVYPASFNFGTGPSVGAADVISRLRSQSARCPNQKYVLAGYSQGAMVIVTALRDSGISAYDGKIAAIILFGNPYYDPFSAAAAGTQAGRSVSGFSRPKIPDNFVGRARDWCDSGDGVCTTGGFAITSAHLAYGNKYPSEAAQFVKSKL</sequence>
<dbReference type="SMART" id="SM01110">
    <property type="entry name" value="Cutinase"/>
    <property type="match status" value="1"/>
</dbReference>
<dbReference type="Proteomes" id="UP001212841">
    <property type="component" value="Unassembled WGS sequence"/>
</dbReference>
<comment type="caution">
    <text evidence="5">The sequence shown here is derived from an EMBL/GenBank/DDBJ whole genome shotgun (WGS) entry which is preliminary data.</text>
</comment>
<evidence type="ECO:0000313" key="6">
    <source>
        <dbReference type="Proteomes" id="UP001212841"/>
    </source>
</evidence>
<gene>
    <name evidence="5" type="ORF">HK097_007946</name>
</gene>
<dbReference type="Gene3D" id="3.40.50.1820">
    <property type="entry name" value="alpha/beta hydrolase"/>
    <property type="match status" value="1"/>
</dbReference>
<feature type="compositionally biased region" description="Low complexity" evidence="3">
    <location>
        <begin position="37"/>
        <end position="49"/>
    </location>
</feature>
<dbReference type="PANTHER" id="PTHR33630:SF9">
    <property type="entry name" value="CUTINASE 4"/>
    <property type="match status" value="1"/>
</dbReference>
<dbReference type="AlphaFoldDB" id="A0AAD5SAZ4"/>
<reference evidence="5" key="1">
    <citation type="submission" date="2020-05" db="EMBL/GenBank/DDBJ databases">
        <title>Phylogenomic resolution of chytrid fungi.</title>
        <authorList>
            <person name="Stajich J.E."/>
            <person name="Amses K."/>
            <person name="Simmons R."/>
            <person name="Seto K."/>
            <person name="Myers J."/>
            <person name="Bonds A."/>
            <person name="Quandt C.A."/>
            <person name="Barry K."/>
            <person name="Liu P."/>
            <person name="Grigoriev I."/>
            <person name="Longcore J.E."/>
            <person name="James T.Y."/>
        </authorList>
    </citation>
    <scope>NUCLEOTIDE SEQUENCE</scope>
    <source>
        <strain evidence="5">JEL0318</strain>
    </source>
</reference>
<name>A0AAD5SAZ4_9FUNG</name>
<keyword evidence="6" id="KW-1185">Reference proteome</keyword>